<dbReference type="RefSeq" id="WP_089412228.1">
    <property type="nucleotide sequence ID" value="NZ_FZQA01000003.1"/>
</dbReference>
<dbReference type="PANTHER" id="PTHR47059:SF1">
    <property type="entry name" value="TETRATRICOPEPTIDE REPEAT PROTEIN 32"/>
    <property type="match status" value="1"/>
</dbReference>
<dbReference type="AlphaFoldDB" id="A0A239PTX4"/>
<feature type="signal peptide" evidence="2">
    <location>
        <begin position="1"/>
        <end position="22"/>
    </location>
</feature>
<dbReference type="EMBL" id="FZQA01000003">
    <property type="protein sequence ID" value="SNT73362.1"/>
    <property type="molecule type" value="Genomic_DNA"/>
</dbReference>
<dbReference type="OrthoDB" id="7594766at2"/>
<evidence type="ECO:0000256" key="2">
    <source>
        <dbReference type="SAM" id="SignalP"/>
    </source>
</evidence>
<gene>
    <name evidence="3" type="ORF">SAMN06297382_1761</name>
</gene>
<dbReference type="SUPFAM" id="SSF48452">
    <property type="entry name" value="TPR-like"/>
    <property type="match status" value="1"/>
</dbReference>
<dbReference type="SMART" id="SM00028">
    <property type="entry name" value="TPR"/>
    <property type="match status" value="3"/>
</dbReference>
<dbReference type="Gene3D" id="1.25.40.10">
    <property type="entry name" value="Tetratricopeptide repeat domain"/>
    <property type="match status" value="2"/>
</dbReference>
<accession>A0A239PTX4</accession>
<protein>
    <submittedName>
        <fullName evidence="3">Tetratricopeptide repeat-containing protein</fullName>
    </submittedName>
</protein>
<feature type="repeat" description="TPR" evidence="1">
    <location>
        <begin position="135"/>
        <end position="168"/>
    </location>
</feature>
<evidence type="ECO:0000313" key="3">
    <source>
        <dbReference type="EMBL" id="SNT73362.1"/>
    </source>
</evidence>
<dbReference type="PANTHER" id="PTHR47059">
    <property type="entry name" value="TETRATRICOPEPTIDE REPEAT PROTEIN 32"/>
    <property type="match status" value="1"/>
</dbReference>
<evidence type="ECO:0000256" key="1">
    <source>
        <dbReference type="PROSITE-ProRule" id="PRU00339"/>
    </source>
</evidence>
<keyword evidence="4" id="KW-1185">Reference proteome</keyword>
<dbReference type="PROSITE" id="PS50005">
    <property type="entry name" value="TPR"/>
    <property type="match status" value="2"/>
</dbReference>
<organism evidence="3 4">
    <name type="scientific">Amphiplicatus metriothermophilus</name>
    <dbReference type="NCBI Taxonomy" id="1519374"/>
    <lineage>
        <taxon>Bacteria</taxon>
        <taxon>Pseudomonadati</taxon>
        <taxon>Pseudomonadota</taxon>
        <taxon>Alphaproteobacteria</taxon>
        <taxon>Parvularculales</taxon>
        <taxon>Parvularculaceae</taxon>
        <taxon>Amphiplicatus</taxon>
    </lineage>
</organism>
<keyword evidence="1" id="KW-0802">TPR repeat</keyword>
<name>A0A239PTX4_9PROT</name>
<dbReference type="InterPro" id="IPR011990">
    <property type="entry name" value="TPR-like_helical_dom_sf"/>
</dbReference>
<feature type="chain" id="PRO_5012127833" evidence="2">
    <location>
        <begin position="23"/>
        <end position="180"/>
    </location>
</feature>
<dbReference type="Proteomes" id="UP000198346">
    <property type="component" value="Unassembled WGS sequence"/>
</dbReference>
<proteinExistence type="predicted"/>
<dbReference type="Pfam" id="PF00515">
    <property type="entry name" value="TPR_1"/>
    <property type="match status" value="2"/>
</dbReference>
<dbReference type="PROSITE" id="PS50293">
    <property type="entry name" value="TPR_REGION"/>
    <property type="match status" value="2"/>
</dbReference>
<evidence type="ECO:0000313" key="4">
    <source>
        <dbReference type="Proteomes" id="UP000198346"/>
    </source>
</evidence>
<dbReference type="InterPro" id="IPR019734">
    <property type="entry name" value="TPR_rpt"/>
</dbReference>
<keyword evidence="2" id="KW-0732">Signal</keyword>
<feature type="repeat" description="TPR" evidence="1">
    <location>
        <begin position="100"/>
        <end position="133"/>
    </location>
</feature>
<reference evidence="3 4" key="1">
    <citation type="submission" date="2017-07" db="EMBL/GenBank/DDBJ databases">
        <authorList>
            <person name="Sun Z.S."/>
            <person name="Albrecht U."/>
            <person name="Echele G."/>
            <person name="Lee C.C."/>
        </authorList>
    </citation>
    <scope>NUCLEOTIDE SEQUENCE [LARGE SCALE GENOMIC DNA]</scope>
    <source>
        <strain evidence="3 4">CGMCC 1.12710</strain>
    </source>
</reference>
<sequence length="180" mass="19368">MRLFAIIAAGAGFVLAPCGATAQMAVTTFGQTDAAACYQNANNDLSRDAGPCDAALRGDLTREDRKKTLVNRGIIHNRNGALQAALDDFNAALKIDDSLAEAYLNRGNAFYLAGDNDSAIADYEKALALEVNRPWAAWYNIGLAYEAKKDKAKAREAYEKALSLNPDFSMAQAKLATLED</sequence>